<evidence type="ECO:0000313" key="2">
    <source>
        <dbReference type="EMBL" id="TNC71985.1"/>
    </source>
</evidence>
<name>A0A5C4NDI9_9RHOB</name>
<gene>
    <name evidence="2" type="ORF">FHG71_09625</name>
</gene>
<dbReference type="Proteomes" id="UP000305709">
    <property type="component" value="Unassembled WGS sequence"/>
</dbReference>
<accession>A0A5C4NDI9</accession>
<evidence type="ECO:0000313" key="3">
    <source>
        <dbReference type="Proteomes" id="UP000305709"/>
    </source>
</evidence>
<dbReference type="RefSeq" id="WP_139081415.1">
    <property type="nucleotide sequence ID" value="NZ_VDFV01000010.1"/>
</dbReference>
<evidence type="ECO:0000259" key="1">
    <source>
        <dbReference type="Pfam" id="PF12697"/>
    </source>
</evidence>
<comment type="caution">
    <text evidence="2">The sequence shown here is derived from an EMBL/GenBank/DDBJ whole genome shotgun (WGS) entry which is preliminary data.</text>
</comment>
<dbReference type="AlphaFoldDB" id="A0A5C4NDI9"/>
<dbReference type="SUPFAM" id="SSF53474">
    <property type="entry name" value="alpha/beta-Hydrolases"/>
    <property type="match status" value="1"/>
</dbReference>
<keyword evidence="2" id="KW-0378">Hydrolase</keyword>
<dbReference type="InterPro" id="IPR029058">
    <property type="entry name" value="AB_hydrolase_fold"/>
</dbReference>
<keyword evidence="3" id="KW-1185">Reference proteome</keyword>
<sequence length="323" mass="34283">MIGWAALGLATGGVAVTEVRAARRERAAGAAFPPEGEMLDVDGRRVHVVVRGCGPDLVLIHGASGNARDMTMGLVDRLTDRYRVTVFDRPRLGYTDRARPGLDRVWSREGETPQEQAMLLLAAARQLGLRQPIVMGHSLGGAVALAWALADPEGISAVVDVSGVSMPWPGTLDRIYRINGSIAGGALLPPLLAAFAPQRAADMALAAIFDPDPVPPDYASRIGVGLTLRRGSIRANARQVVCLRVAVLEMSRHYASLSMPVEIVHGEADIIVPPTIHSVPLSRLVPSANLVLLPGVGHMPHHSRPEAVVAAIDRACVRATLRG</sequence>
<dbReference type="GO" id="GO:0016787">
    <property type="term" value="F:hydrolase activity"/>
    <property type="evidence" value="ECO:0007669"/>
    <property type="project" value="UniProtKB-KW"/>
</dbReference>
<dbReference type="Pfam" id="PF12697">
    <property type="entry name" value="Abhydrolase_6"/>
    <property type="match status" value="1"/>
</dbReference>
<reference evidence="2 3" key="1">
    <citation type="submission" date="2019-06" db="EMBL/GenBank/DDBJ databases">
        <authorList>
            <person name="Jiang L."/>
        </authorList>
    </citation>
    <scope>NUCLEOTIDE SEQUENCE [LARGE SCALE GENOMIC DNA]</scope>
    <source>
        <strain evidence="2 3">YIM 48858</strain>
    </source>
</reference>
<dbReference type="InterPro" id="IPR000073">
    <property type="entry name" value="AB_hydrolase_1"/>
</dbReference>
<organism evidence="2 3">
    <name type="scientific">Rubellimicrobium roseum</name>
    <dbReference type="NCBI Taxonomy" id="687525"/>
    <lineage>
        <taxon>Bacteria</taxon>
        <taxon>Pseudomonadati</taxon>
        <taxon>Pseudomonadota</taxon>
        <taxon>Alphaproteobacteria</taxon>
        <taxon>Rhodobacterales</taxon>
        <taxon>Roseobacteraceae</taxon>
        <taxon>Rubellimicrobium</taxon>
    </lineage>
</organism>
<dbReference type="PRINTS" id="PR00111">
    <property type="entry name" value="ABHYDROLASE"/>
</dbReference>
<dbReference type="PANTHER" id="PTHR43194:SF2">
    <property type="entry name" value="PEROXISOMAL MEMBRANE PROTEIN LPX1"/>
    <property type="match status" value="1"/>
</dbReference>
<dbReference type="Gene3D" id="3.40.50.1820">
    <property type="entry name" value="alpha/beta hydrolase"/>
    <property type="match status" value="1"/>
</dbReference>
<protein>
    <submittedName>
        <fullName evidence="2">Alpha/beta hydrolase</fullName>
    </submittedName>
</protein>
<dbReference type="EMBL" id="VDFV01000010">
    <property type="protein sequence ID" value="TNC71985.1"/>
    <property type="molecule type" value="Genomic_DNA"/>
</dbReference>
<dbReference type="InterPro" id="IPR050228">
    <property type="entry name" value="Carboxylesterase_BioH"/>
</dbReference>
<feature type="domain" description="AB hydrolase-1" evidence="1">
    <location>
        <begin position="57"/>
        <end position="311"/>
    </location>
</feature>
<dbReference type="OrthoDB" id="9815441at2"/>
<dbReference type="PANTHER" id="PTHR43194">
    <property type="entry name" value="HYDROLASE ALPHA/BETA FOLD FAMILY"/>
    <property type="match status" value="1"/>
</dbReference>
<proteinExistence type="predicted"/>